<dbReference type="AlphaFoldDB" id="F3QTC9"/>
<dbReference type="EMBL" id="AFBR01000036">
    <property type="protein sequence ID" value="EGG54654.1"/>
    <property type="molecule type" value="Genomic_DNA"/>
</dbReference>
<dbReference type="InterPro" id="IPR021615">
    <property type="entry name" value="Omp28"/>
</dbReference>
<gene>
    <name evidence="1" type="ORF">HMPREF9442_01446</name>
</gene>
<dbReference type="eggNOG" id="ENOG5032UCK">
    <property type="taxonomic scope" value="Bacteria"/>
</dbReference>
<dbReference type="InterPro" id="IPR013783">
    <property type="entry name" value="Ig-like_fold"/>
</dbReference>
<dbReference type="PROSITE" id="PS51257">
    <property type="entry name" value="PROKAR_LIPOPROTEIN"/>
    <property type="match status" value="1"/>
</dbReference>
<evidence type="ECO:0008006" key="3">
    <source>
        <dbReference type="Google" id="ProtNLM"/>
    </source>
</evidence>
<dbReference type="InterPro" id="IPR036249">
    <property type="entry name" value="Thioredoxin-like_sf"/>
</dbReference>
<reference evidence="1 2" key="1">
    <citation type="submission" date="2011-02" db="EMBL/GenBank/DDBJ databases">
        <authorList>
            <person name="Weinstock G."/>
            <person name="Sodergren E."/>
            <person name="Clifton S."/>
            <person name="Fulton L."/>
            <person name="Fulton B."/>
            <person name="Courtney L."/>
            <person name="Fronick C."/>
            <person name="Harrison M."/>
            <person name="Strong C."/>
            <person name="Farmer C."/>
            <person name="Delahaunty K."/>
            <person name="Markovic C."/>
            <person name="Hall O."/>
            <person name="Minx P."/>
            <person name="Tomlinson C."/>
            <person name="Mitreva M."/>
            <person name="Hou S."/>
            <person name="Chen J."/>
            <person name="Wollam A."/>
            <person name="Pepin K.H."/>
            <person name="Johnson M."/>
            <person name="Bhonagiri V."/>
            <person name="Zhang X."/>
            <person name="Suruliraj S."/>
            <person name="Warren W."/>
            <person name="Chinwalla A."/>
            <person name="Mardis E.R."/>
            <person name="Wilson R.K."/>
        </authorList>
    </citation>
    <scope>NUCLEOTIDE SEQUENCE [LARGE SCALE GENOMIC DNA]</scope>
    <source>
        <strain evidence="1 2">YIT 11841</strain>
    </source>
</reference>
<dbReference type="NCBIfam" id="NF033782">
    <property type="entry name" value="lipoprot_Omp28"/>
    <property type="match status" value="1"/>
</dbReference>
<name>F3QTC9_9BACT</name>
<dbReference type="HOGENOM" id="CLU_090998_0_0_10"/>
<dbReference type="STRING" id="762982.HMPREF9442_01446"/>
<dbReference type="RefSeq" id="WP_008626543.1">
    <property type="nucleotide sequence ID" value="NZ_GL883837.1"/>
</dbReference>
<sequence>MKVKNYIWGAFVALATLAGCDEVDEQDRFISMGDVEVKRNVLLEDFTGQDCSNCPTAHEVVASLKEQYGDAVVAVAVHATSVFGIPEGDPRGGLMLPDGNVYLSQWANPDNVSLPTGVVNRRGGLCDYSKWSTTVRDALAEDTQVQLSIEADSVVGKDSIAIRVHLEPGVTVNAKLQLWVTENGIVARQRNGRQTDRKYVHNHVYRGAVNGVGGEEVSLQKDMFLDFERGVQIKSEWNVENLSVVGFVYTEADGVLQAVECEVK</sequence>
<dbReference type="SUPFAM" id="SSF52833">
    <property type="entry name" value="Thioredoxin-like"/>
    <property type="match status" value="1"/>
</dbReference>
<dbReference type="OrthoDB" id="1081990at2"/>
<organism evidence="1 2">
    <name type="scientific">Paraprevotella xylaniphila YIT 11841</name>
    <dbReference type="NCBI Taxonomy" id="762982"/>
    <lineage>
        <taxon>Bacteria</taxon>
        <taxon>Pseudomonadati</taxon>
        <taxon>Bacteroidota</taxon>
        <taxon>Bacteroidia</taxon>
        <taxon>Bacteroidales</taxon>
        <taxon>Prevotellaceae</taxon>
        <taxon>Paraprevotella</taxon>
    </lineage>
</organism>
<evidence type="ECO:0000313" key="1">
    <source>
        <dbReference type="EMBL" id="EGG54654.1"/>
    </source>
</evidence>
<proteinExistence type="predicted"/>
<keyword evidence="2" id="KW-1185">Reference proteome</keyword>
<dbReference type="Gene3D" id="2.60.40.10">
    <property type="entry name" value="Immunoglobulins"/>
    <property type="match status" value="1"/>
</dbReference>
<accession>F3QTC9</accession>
<protein>
    <recommendedName>
        <fullName evidence="3">Outer membrane protein Omp28</fullName>
    </recommendedName>
</protein>
<dbReference type="GeneID" id="98397913"/>
<evidence type="ECO:0000313" key="2">
    <source>
        <dbReference type="Proteomes" id="UP000005546"/>
    </source>
</evidence>
<dbReference type="Proteomes" id="UP000005546">
    <property type="component" value="Unassembled WGS sequence"/>
</dbReference>
<dbReference type="Pfam" id="PF11551">
    <property type="entry name" value="Omp28"/>
    <property type="match status" value="1"/>
</dbReference>
<comment type="caution">
    <text evidence="1">The sequence shown here is derived from an EMBL/GenBank/DDBJ whole genome shotgun (WGS) entry which is preliminary data.</text>
</comment>